<evidence type="ECO:0000259" key="2">
    <source>
        <dbReference type="Pfam" id="PF09850"/>
    </source>
</evidence>
<keyword evidence="1" id="KW-0472">Membrane</keyword>
<keyword evidence="1" id="KW-0812">Transmembrane</keyword>
<sequence length="220" mass="24815">MRLIDCFAPSFAYTLDMIADSEKGETIEFATVQSHIISQIDSLKARAFDGGYSEKQYQIALYAAIALIDEKLVSANWHGRKEWVKSLLQKRYFDTSNAGIEFFNKLDQLNPFNPAERDIREVYFYCMSIGFSGKFYGEGAQSALDIIKHDNYQLLNDDEAISSESLFPSAFARKTVAGKVKVAKNFSSLLYGGPILVLVICFFMFKKQILDLASFLVISV</sequence>
<dbReference type="PANTHER" id="PTHR38033">
    <property type="entry name" value="MEMBRANE PROTEIN-RELATED"/>
    <property type="match status" value="1"/>
</dbReference>
<keyword evidence="4" id="KW-1185">Reference proteome</keyword>
<keyword evidence="1" id="KW-1133">Transmembrane helix</keyword>
<reference evidence="3 4" key="1">
    <citation type="submission" date="2023-10" db="EMBL/GenBank/DDBJ databases">
        <title>Psychrosphaera aquimaarina strain SW33 isolated from seawater.</title>
        <authorList>
            <person name="Bayburt H."/>
            <person name="Kim J.M."/>
            <person name="Choi B.J."/>
            <person name="Jeon C.O."/>
        </authorList>
    </citation>
    <scope>NUCLEOTIDE SEQUENCE [LARGE SCALE GENOMIC DNA]</scope>
    <source>
        <strain evidence="3 4">KCTC 52743</strain>
    </source>
</reference>
<dbReference type="PANTHER" id="PTHR38033:SF1">
    <property type="entry name" value="DOTU FAMILY TYPE IV_VI SECRETION SYSTEM PROTEIN"/>
    <property type="match status" value="1"/>
</dbReference>
<dbReference type="InterPro" id="IPR017732">
    <property type="entry name" value="T4/T6SS_DotU"/>
</dbReference>
<comment type="caution">
    <text evidence="3">The sequence shown here is derived from an EMBL/GenBank/DDBJ whole genome shotgun (WGS) entry which is preliminary data.</text>
</comment>
<proteinExistence type="predicted"/>
<feature type="domain" description="Type IV / VI secretion system DotU" evidence="2">
    <location>
        <begin position="3"/>
        <end position="205"/>
    </location>
</feature>
<organism evidence="3 4">
    <name type="scientific">Psychrosphaera aquimarina</name>
    <dbReference type="NCBI Taxonomy" id="2044854"/>
    <lineage>
        <taxon>Bacteria</taxon>
        <taxon>Pseudomonadati</taxon>
        <taxon>Pseudomonadota</taxon>
        <taxon>Gammaproteobacteria</taxon>
        <taxon>Alteromonadales</taxon>
        <taxon>Pseudoalteromonadaceae</taxon>
        <taxon>Psychrosphaera</taxon>
    </lineage>
</organism>
<evidence type="ECO:0000313" key="3">
    <source>
        <dbReference type="EMBL" id="MDU0111673.1"/>
    </source>
</evidence>
<name>A0ABU3QW69_9GAMM</name>
<dbReference type="NCBIfam" id="TIGR03349">
    <property type="entry name" value="IV_VI_DotU"/>
    <property type="match status" value="1"/>
</dbReference>
<dbReference type="Proteomes" id="UP001257914">
    <property type="component" value="Unassembled WGS sequence"/>
</dbReference>
<feature type="transmembrane region" description="Helical" evidence="1">
    <location>
        <begin position="188"/>
        <end position="205"/>
    </location>
</feature>
<protein>
    <submittedName>
        <fullName evidence="3">DotU family type IV/VI secretion system protein</fullName>
    </submittedName>
</protein>
<accession>A0ABU3QW69</accession>
<dbReference type="Pfam" id="PF09850">
    <property type="entry name" value="DotU"/>
    <property type="match status" value="1"/>
</dbReference>
<dbReference type="EMBL" id="JAWCUA010000001">
    <property type="protein sequence ID" value="MDU0111673.1"/>
    <property type="molecule type" value="Genomic_DNA"/>
</dbReference>
<evidence type="ECO:0000313" key="4">
    <source>
        <dbReference type="Proteomes" id="UP001257914"/>
    </source>
</evidence>
<dbReference type="RefSeq" id="WP_216055691.1">
    <property type="nucleotide sequence ID" value="NZ_JAWCUA010000001.1"/>
</dbReference>
<gene>
    <name evidence="3" type="ORF">RT723_01330</name>
</gene>
<evidence type="ECO:0000256" key="1">
    <source>
        <dbReference type="SAM" id="Phobius"/>
    </source>
</evidence>